<evidence type="ECO:0000313" key="2">
    <source>
        <dbReference type="EMBL" id="CAI2191228.1"/>
    </source>
</evidence>
<feature type="compositionally biased region" description="Polar residues" evidence="1">
    <location>
        <begin position="128"/>
        <end position="137"/>
    </location>
</feature>
<reference evidence="2" key="1">
    <citation type="submission" date="2022-08" db="EMBL/GenBank/DDBJ databases">
        <authorList>
            <person name="Kallberg Y."/>
            <person name="Tangrot J."/>
            <person name="Rosling A."/>
        </authorList>
    </citation>
    <scope>NUCLEOTIDE SEQUENCE</scope>
    <source>
        <strain evidence="2">Wild A</strain>
    </source>
</reference>
<dbReference type="Proteomes" id="UP001153678">
    <property type="component" value="Unassembled WGS sequence"/>
</dbReference>
<sequence>SKIVTMSTESTENNSRDSSYEWSFKHFVSLFENFNQTENNNGLVYNILYVIRDDSSASKEVHKTVKALLSRKNWKGVESKLTDITNSVRRKVERRPLSKKNKNKSASNRNTYSTTSNVNSGGVDENSNDQSGPQQKFVSSTVYPYPQISVPPMHPSPYHNSLPLSATFEEEFTSSQENNKNDRKVIQKLNNIENLVKELQKIRGSYISVAFQWDDRPEREQKDRYIPHLRKIPNIGNLELDRFSISSRIPQHHIRILFELKKSINDEHFYQALAELTAGD</sequence>
<evidence type="ECO:0000313" key="3">
    <source>
        <dbReference type="Proteomes" id="UP001153678"/>
    </source>
</evidence>
<name>A0A9W4T5L2_9GLOM</name>
<feature type="non-terminal residue" evidence="2">
    <location>
        <position position="280"/>
    </location>
</feature>
<evidence type="ECO:0000256" key="1">
    <source>
        <dbReference type="SAM" id="MobiDB-lite"/>
    </source>
</evidence>
<organism evidence="2 3">
    <name type="scientific">Funneliformis geosporum</name>
    <dbReference type="NCBI Taxonomy" id="1117311"/>
    <lineage>
        <taxon>Eukaryota</taxon>
        <taxon>Fungi</taxon>
        <taxon>Fungi incertae sedis</taxon>
        <taxon>Mucoromycota</taxon>
        <taxon>Glomeromycotina</taxon>
        <taxon>Glomeromycetes</taxon>
        <taxon>Glomerales</taxon>
        <taxon>Glomeraceae</taxon>
        <taxon>Funneliformis</taxon>
    </lineage>
</organism>
<feature type="region of interest" description="Disordered" evidence="1">
    <location>
        <begin position="87"/>
        <end position="137"/>
    </location>
</feature>
<comment type="caution">
    <text evidence="2">The sequence shown here is derived from an EMBL/GenBank/DDBJ whole genome shotgun (WGS) entry which is preliminary data.</text>
</comment>
<dbReference type="AlphaFoldDB" id="A0A9W4T5L2"/>
<gene>
    <name evidence="2" type="ORF">FWILDA_LOCUS14968</name>
</gene>
<keyword evidence="3" id="KW-1185">Reference proteome</keyword>
<dbReference type="OrthoDB" id="74661at2759"/>
<accession>A0A9W4T5L2</accession>
<proteinExistence type="predicted"/>
<feature type="compositionally biased region" description="Basic residues" evidence="1">
    <location>
        <begin position="88"/>
        <end position="103"/>
    </location>
</feature>
<dbReference type="EMBL" id="CAMKVN010007213">
    <property type="protein sequence ID" value="CAI2191228.1"/>
    <property type="molecule type" value="Genomic_DNA"/>
</dbReference>
<protein>
    <submittedName>
        <fullName evidence="2">8181_t:CDS:1</fullName>
    </submittedName>
</protein>
<feature type="compositionally biased region" description="Polar residues" evidence="1">
    <location>
        <begin position="111"/>
        <end position="120"/>
    </location>
</feature>